<evidence type="ECO:0000259" key="2">
    <source>
        <dbReference type="Pfam" id="PF13166"/>
    </source>
</evidence>
<sequence>MAINIKKIKSFKAFCGLDMIEMDEFKHYNIIFGNNGCGKTSLTRAFELLIPKNKHIEKYRTISADKSPSIEFECEDRSYKIEPNGDIRVPPFKVEIYNSDFLHNNAPLNSEFGLKKLDDGTIILESSVLGEETKEINQLKDCRGKVEKRQKKIKDENDSENTLSAKQESEIKKYDKEIEKIRKKMTSNTIKITPDEIGINDFCKVSKDKFKYQEDALTDLEKDFNKLNEAMKKFDGLKEMELPKDYQTIKDKLEFLFSFNIDKEAGQVSEKIKEHISKVGREFIEKGIKLQKEMPDNACPFCTQKIPNEIIQEYTSYFNKSVETFNQRSLEMSGTLKNILDQWNIKEILQSFEKFEPFMKKDFSKNKESLENALEQIKVLLEKLQKEVDKKEGAKNKEKFQEIDKELLEIQKDIQQHVDKTRKILNEKKKQKEKLEKLKTELKEERIKKVKHDSYDWQKSKREAERKLSVLNRGHERLNRLLEKVDNKLKKLYEQKRPDIEAINSYLKALNLPKYSLHEDYRIVLNSDALENSKAEMILENSEAEMILSGGEKTTLAFAYFLVRLKLFYKKEDLKDLVVIIDDPISSLDEQRIYNTSDIVAKINQELAGEALKDEDKAQVFVLTHNHTFMARLINMVGKHARYFQLERNQNQLKIVCKNEVVGYFDTFYLLLFKEVYEFAKKEKVQDDCKEAINYGNKVRILLESFLKINFIDSFLAKKHDGVFKEDMLKHLIETANGEVELNFSKLPFNKDNNCHIENEEVLRKKILHIAKGLHLDSHGSVVDFFRSYKIPLENIQEFAKIAINAMKILNPYQTRSYMGSVDKETKNKE</sequence>
<dbReference type="Pfam" id="PF13166">
    <property type="entry name" value="AAA_13"/>
    <property type="match status" value="1"/>
</dbReference>
<keyword evidence="1" id="KW-0175">Coiled coil</keyword>
<dbReference type="PANTHER" id="PTHR32182">
    <property type="entry name" value="DNA REPLICATION AND REPAIR PROTEIN RECF"/>
    <property type="match status" value="1"/>
</dbReference>
<dbReference type="Gene3D" id="3.40.50.300">
    <property type="entry name" value="P-loop containing nucleotide triphosphate hydrolases"/>
    <property type="match status" value="2"/>
</dbReference>
<evidence type="ECO:0000256" key="1">
    <source>
        <dbReference type="SAM" id="Coils"/>
    </source>
</evidence>
<dbReference type="InterPro" id="IPR027417">
    <property type="entry name" value="P-loop_NTPase"/>
</dbReference>
<dbReference type="PANTHER" id="PTHR32182:SF22">
    <property type="entry name" value="ATP-DEPENDENT ENDONUCLEASE, OLD FAMILY-RELATED"/>
    <property type="match status" value="1"/>
</dbReference>
<name>A0AB36S2Z6_HELPX</name>
<proteinExistence type="predicted"/>
<evidence type="ECO:0000313" key="4">
    <source>
        <dbReference type="Proteomes" id="UP000220405"/>
    </source>
</evidence>
<dbReference type="GO" id="GO:0006302">
    <property type="term" value="P:double-strand break repair"/>
    <property type="evidence" value="ECO:0007669"/>
    <property type="project" value="TreeGrafter"/>
</dbReference>
<evidence type="ECO:0000313" key="3">
    <source>
        <dbReference type="EMBL" id="PDX38788.1"/>
    </source>
</evidence>
<comment type="caution">
    <text evidence="3">The sequence shown here is derived from an EMBL/GenBank/DDBJ whole genome shotgun (WGS) entry which is preliminary data.</text>
</comment>
<feature type="domain" description="Protein CR006 P-loop" evidence="2">
    <location>
        <begin position="19"/>
        <end position="760"/>
    </location>
</feature>
<feature type="coiled-coil region" evidence="1">
    <location>
        <begin position="360"/>
        <end position="495"/>
    </location>
</feature>
<dbReference type="Proteomes" id="UP000220405">
    <property type="component" value="Unassembled WGS sequence"/>
</dbReference>
<dbReference type="RefSeq" id="WP_097678543.1">
    <property type="nucleotide sequence ID" value="NZ_MBJH01000015.1"/>
</dbReference>
<organism evidence="3 4">
    <name type="scientific">Helicobacter pylori</name>
    <name type="common">Campylobacter pylori</name>
    <dbReference type="NCBI Taxonomy" id="210"/>
    <lineage>
        <taxon>Bacteria</taxon>
        <taxon>Pseudomonadati</taxon>
        <taxon>Campylobacterota</taxon>
        <taxon>Epsilonproteobacteria</taxon>
        <taxon>Campylobacterales</taxon>
        <taxon>Helicobacteraceae</taxon>
        <taxon>Helicobacter</taxon>
    </lineage>
</organism>
<dbReference type="SUPFAM" id="SSF52540">
    <property type="entry name" value="P-loop containing nucleoside triphosphate hydrolases"/>
    <property type="match status" value="2"/>
</dbReference>
<gene>
    <name evidence="3" type="ORF">BB468_06630</name>
</gene>
<dbReference type="GO" id="GO:0000731">
    <property type="term" value="P:DNA synthesis involved in DNA repair"/>
    <property type="evidence" value="ECO:0007669"/>
    <property type="project" value="TreeGrafter"/>
</dbReference>
<dbReference type="AlphaFoldDB" id="A0AB36S2Z6"/>
<dbReference type="EMBL" id="MBJH01000015">
    <property type="protein sequence ID" value="PDX38788.1"/>
    <property type="molecule type" value="Genomic_DNA"/>
</dbReference>
<accession>A0AB36S2Z6</accession>
<reference evidence="3 4" key="1">
    <citation type="journal article" date="2017" name="Gut Pathog.">
        <title>Phylogenomics of Colombian Helicobacter pylori isolates.</title>
        <authorList>
            <person name="Gutierrez-Escobar A.J."/>
            <person name="Trujillo E."/>
            <person name="Acevedo O."/>
            <person name="Bravo M.M."/>
        </authorList>
    </citation>
    <scope>NUCLEOTIDE SEQUENCE [LARGE SCALE GENOMIC DNA]</scope>
    <source>
        <strain evidence="3 4">2021</strain>
    </source>
</reference>
<dbReference type="InterPro" id="IPR026866">
    <property type="entry name" value="CR006_AAA"/>
</dbReference>
<protein>
    <submittedName>
        <fullName evidence="3">AAA family ATPase</fullName>
    </submittedName>
</protein>